<keyword evidence="10" id="KW-0175">Coiled coil</keyword>
<evidence type="ECO:0000256" key="10">
    <source>
        <dbReference type="SAM" id="Coils"/>
    </source>
</evidence>
<evidence type="ECO:0000256" key="8">
    <source>
        <dbReference type="ARBA" id="ARBA00023136"/>
    </source>
</evidence>
<accession>A0AAF0PTK2</accession>
<dbReference type="GO" id="GO:0005227">
    <property type="term" value="F:calcium-activated cation channel activity"/>
    <property type="evidence" value="ECO:0007669"/>
    <property type="project" value="InterPro"/>
</dbReference>
<evidence type="ECO:0000259" key="15">
    <source>
        <dbReference type="Pfam" id="PF14703"/>
    </source>
</evidence>
<evidence type="ECO:0000256" key="6">
    <source>
        <dbReference type="ARBA" id="ARBA00022989"/>
    </source>
</evidence>
<dbReference type="InterPro" id="IPR003864">
    <property type="entry name" value="CSC1/OSCA1-like_7TM"/>
</dbReference>
<feature type="coiled-coil region" evidence="10">
    <location>
        <begin position="325"/>
        <end position="378"/>
    </location>
</feature>
<keyword evidence="6 12" id="KW-1133">Transmembrane helix</keyword>
<feature type="transmembrane region" description="Helical" evidence="12">
    <location>
        <begin position="626"/>
        <end position="645"/>
    </location>
</feature>
<feature type="domain" description="CSC1/OSCA1-like 7TM region" evidence="13">
    <location>
        <begin position="441"/>
        <end position="708"/>
    </location>
</feature>
<dbReference type="PANTHER" id="PTHR13018:SF141">
    <property type="entry name" value="OS01G0950900 PROTEIN"/>
    <property type="match status" value="1"/>
</dbReference>
<feature type="transmembrane region" description="Helical" evidence="12">
    <location>
        <begin position="716"/>
        <end position="734"/>
    </location>
</feature>
<dbReference type="Pfam" id="PF02714">
    <property type="entry name" value="RSN1_7TM"/>
    <property type="match status" value="1"/>
</dbReference>
<dbReference type="InterPro" id="IPR027815">
    <property type="entry name" value="CSC1/OSCA1-like_cyt"/>
</dbReference>
<feature type="transmembrane region" description="Helical" evidence="12">
    <location>
        <begin position="502"/>
        <end position="521"/>
    </location>
</feature>
<feature type="compositionally biased region" description="Polar residues" evidence="11">
    <location>
        <begin position="788"/>
        <end position="799"/>
    </location>
</feature>
<comment type="subcellular location">
    <subcellularLocation>
        <location evidence="1">Membrane</location>
        <topology evidence="1">Multi-pass membrane protein</topology>
    </subcellularLocation>
</comment>
<name>A0AAF0PTK2_SOLVR</name>
<keyword evidence="8 12" id="KW-0472">Membrane</keyword>
<evidence type="ECO:0000256" key="7">
    <source>
        <dbReference type="ARBA" id="ARBA00023065"/>
    </source>
</evidence>
<evidence type="ECO:0000256" key="9">
    <source>
        <dbReference type="ARBA" id="ARBA00023303"/>
    </source>
</evidence>
<feature type="transmembrane region" description="Helical" evidence="12">
    <location>
        <begin position="97"/>
        <end position="118"/>
    </location>
</feature>
<dbReference type="EMBL" id="CP133612">
    <property type="protein sequence ID" value="WMV10608.1"/>
    <property type="molecule type" value="Genomic_DNA"/>
</dbReference>
<keyword evidence="17" id="KW-1185">Reference proteome</keyword>
<dbReference type="AlphaFoldDB" id="A0AAF0PTK2"/>
<evidence type="ECO:0000256" key="11">
    <source>
        <dbReference type="SAM" id="MobiDB-lite"/>
    </source>
</evidence>
<evidence type="ECO:0000256" key="3">
    <source>
        <dbReference type="ARBA" id="ARBA00022448"/>
    </source>
</evidence>
<evidence type="ECO:0000256" key="1">
    <source>
        <dbReference type="ARBA" id="ARBA00004141"/>
    </source>
</evidence>
<dbReference type="Proteomes" id="UP001234989">
    <property type="component" value="Chromosome 1"/>
</dbReference>
<dbReference type="Pfam" id="PF14703">
    <property type="entry name" value="PHM7_cyt"/>
    <property type="match status" value="1"/>
</dbReference>
<keyword evidence="9" id="KW-0407">Ion channel</keyword>
<evidence type="ECO:0000256" key="4">
    <source>
        <dbReference type="ARBA" id="ARBA00022692"/>
    </source>
</evidence>
<dbReference type="InterPro" id="IPR045122">
    <property type="entry name" value="Csc1-like"/>
</dbReference>
<evidence type="ECO:0000256" key="2">
    <source>
        <dbReference type="ARBA" id="ARBA00007779"/>
    </source>
</evidence>
<feature type="domain" description="CSC1/OSCA1-like N-terminal transmembrane" evidence="14">
    <location>
        <begin position="6"/>
        <end position="166"/>
    </location>
</feature>
<dbReference type="GO" id="GO:0005886">
    <property type="term" value="C:plasma membrane"/>
    <property type="evidence" value="ECO:0007669"/>
    <property type="project" value="TreeGrafter"/>
</dbReference>
<feature type="region of interest" description="Disordered" evidence="11">
    <location>
        <begin position="775"/>
        <end position="799"/>
    </location>
</feature>
<feature type="transmembrane region" description="Helical" evidence="12">
    <location>
        <begin position="581"/>
        <end position="605"/>
    </location>
</feature>
<keyword evidence="3" id="KW-0813">Transport</keyword>
<dbReference type="InterPro" id="IPR032880">
    <property type="entry name" value="CSC1/OSCA1-like_N"/>
</dbReference>
<gene>
    <name evidence="16" type="ORF">MTR67_003993</name>
</gene>
<feature type="transmembrane region" description="Helical" evidence="12">
    <location>
        <begin position="146"/>
        <end position="165"/>
    </location>
</feature>
<evidence type="ECO:0000256" key="12">
    <source>
        <dbReference type="SAM" id="Phobius"/>
    </source>
</evidence>
<evidence type="ECO:0008006" key="18">
    <source>
        <dbReference type="Google" id="ProtNLM"/>
    </source>
</evidence>
<comment type="similarity">
    <text evidence="2">Belongs to the CSC1 (TC 1.A.17) family.</text>
</comment>
<evidence type="ECO:0000313" key="17">
    <source>
        <dbReference type="Proteomes" id="UP001234989"/>
    </source>
</evidence>
<feature type="transmembrane region" description="Helical" evidence="12">
    <location>
        <begin position="689"/>
        <end position="710"/>
    </location>
</feature>
<feature type="transmembrane region" description="Helical" evidence="12">
    <location>
        <begin position="533"/>
        <end position="553"/>
    </location>
</feature>
<sequence>MKLESVVVSAAINFGLAIFILSLFALLKKQPFYAPIYYARRFYLGHRNVPDSDHRSFSFRRLLPEIDWIFRAVRVTEEEILQNCGLDVLVFVRLFKFGIRFFLVCSIVGLLVLLPLNYTGSNGPNTSSHSMDAFTISNISRGSDRLWVHFSFLCFVSCYGMYLLYKLGPSLFGLPVHVPVGPGRGVLEWVRVPHWLGNGLQKGLGVKGVLAWAHVPYHISLPESGPFPLGLPVHASIRLGVKRGVRVGKAPHWLGNGLEYNDIFIKRIQQICNRRCEPEQFTILVREIPFCNEHNIRGCNVDHFFSKHHPYSYQSFEILYDGKHLDKLLCQAKSLTKKIEDLRHLSALKKHSRYDAKIEQLEDMLQTLGREIRRVQCRMTIEQKELPVAFVTFSSRWGTVLAAQSQQHTNPLLWITEMAPEPRDVIWQNLAIQYRHLPLYRIVILVAASLLTIFFVLPVTAVQGIAKYERLKKWFPPAMAVDLIPGLRSIVTGYLPSAILNGFIYIVPFAMIGLARLAGYISRSKKDLNACNMVFYFLVGNVFFLSLLSGSLLDQLGESFSHPKDIPNRLASAVSSQADFFVTYILTNGLAGFSLEILQPGLLLWDTLKFYTWDRGKKKHPYVYSLPYYRIVPFVALCMLIGIVYAVVSPLLLPFLVGYFLLGYAVFINQIEDVYITTYETCGLYWPYIHHYIIVAIILMQVTMIGLFGLKAKPSASFSVIPLMVITILFNEYCKIRFLPTFNQVSVQDAKNNDDLDKKDRLEEENVRKALDAYSPPCLRPLDLGLEGTSSTKPFLSPT</sequence>
<protein>
    <recommendedName>
        <fullName evidence="18">CSC1-like protein At3g54510</fullName>
    </recommendedName>
</protein>
<reference evidence="16" key="1">
    <citation type="submission" date="2023-08" db="EMBL/GenBank/DDBJ databases">
        <title>A de novo genome assembly of Solanum verrucosum Schlechtendal, a Mexican diploid species geographically isolated from the other diploid A-genome species in potato relatives.</title>
        <authorList>
            <person name="Hosaka K."/>
        </authorList>
    </citation>
    <scope>NUCLEOTIDE SEQUENCE</scope>
    <source>
        <tissue evidence="16">Young leaves</tissue>
    </source>
</reference>
<evidence type="ECO:0000256" key="5">
    <source>
        <dbReference type="ARBA" id="ARBA00022837"/>
    </source>
</evidence>
<dbReference type="Pfam" id="PF13967">
    <property type="entry name" value="RSN1_TM"/>
    <property type="match status" value="1"/>
</dbReference>
<proteinExistence type="inferred from homology"/>
<keyword evidence="5" id="KW-0106">Calcium</keyword>
<keyword evidence="7" id="KW-0406">Ion transport</keyword>
<evidence type="ECO:0000259" key="13">
    <source>
        <dbReference type="Pfam" id="PF02714"/>
    </source>
</evidence>
<feature type="transmembrane region" description="Helical" evidence="12">
    <location>
        <begin position="6"/>
        <end position="27"/>
    </location>
</feature>
<keyword evidence="4 12" id="KW-0812">Transmembrane</keyword>
<dbReference type="PANTHER" id="PTHR13018">
    <property type="entry name" value="PROBABLE MEMBRANE PROTEIN DUF221-RELATED"/>
    <property type="match status" value="1"/>
</dbReference>
<feature type="transmembrane region" description="Helical" evidence="12">
    <location>
        <begin position="651"/>
        <end position="668"/>
    </location>
</feature>
<organism evidence="16 17">
    <name type="scientific">Solanum verrucosum</name>
    <dbReference type="NCBI Taxonomy" id="315347"/>
    <lineage>
        <taxon>Eukaryota</taxon>
        <taxon>Viridiplantae</taxon>
        <taxon>Streptophyta</taxon>
        <taxon>Embryophyta</taxon>
        <taxon>Tracheophyta</taxon>
        <taxon>Spermatophyta</taxon>
        <taxon>Magnoliopsida</taxon>
        <taxon>eudicotyledons</taxon>
        <taxon>Gunneridae</taxon>
        <taxon>Pentapetalae</taxon>
        <taxon>asterids</taxon>
        <taxon>lamiids</taxon>
        <taxon>Solanales</taxon>
        <taxon>Solanaceae</taxon>
        <taxon>Solanoideae</taxon>
        <taxon>Solaneae</taxon>
        <taxon>Solanum</taxon>
    </lineage>
</organism>
<feature type="domain" description="CSC1/OSCA1-like cytosolic" evidence="15">
    <location>
        <begin position="280"/>
        <end position="429"/>
    </location>
</feature>
<evidence type="ECO:0000259" key="14">
    <source>
        <dbReference type="Pfam" id="PF13967"/>
    </source>
</evidence>
<feature type="transmembrane region" description="Helical" evidence="12">
    <location>
        <begin position="442"/>
        <end position="466"/>
    </location>
</feature>
<evidence type="ECO:0000313" key="16">
    <source>
        <dbReference type="EMBL" id="WMV10608.1"/>
    </source>
</evidence>